<proteinExistence type="predicted"/>
<accession>A0A1V3WK20</accession>
<organism evidence="1 2">
    <name type="scientific">Mycobacterium kansasii</name>
    <dbReference type="NCBI Taxonomy" id="1768"/>
    <lineage>
        <taxon>Bacteria</taxon>
        <taxon>Bacillati</taxon>
        <taxon>Actinomycetota</taxon>
        <taxon>Actinomycetes</taxon>
        <taxon>Mycobacteriales</taxon>
        <taxon>Mycobacteriaceae</taxon>
        <taxon>Mycobacterium</taxon>
    </lineage>
</organism>
<sequence>MLDQIPHRPLRAGCRSAVLFGADVGEDAGERILRSPVSN</sequence>
<comment type="caution">
    <text evidence="1">The sequence shown here is derived from an EMBL/GenBank/DDBJ whole genome shotgun (WGS) entry which is preliminary data.</text>
</comment>
<reference evidence="1 2" key="1">
    <citation type="submission" date="2017-02" db="EMBL/GenBank/DDBJ databases">
        <title>Complete genome sequences of Mycobacterium kansasii strains isolated from rhesus macaques.</title>
        <authorList>
            <person name="Panda A."/>
            <person name="Nagaraj S."/>
            <person name="Zhao X."/>
            <person name="Tettelin H."/>
            <person name="Detolla L.J."/>
        </authorList>
    </citation>
    <scope>NUCLEOTIDE SEQUENCE [LARGE SCALE GENOMIC DNA]</scope>
    <source>
        <strain evidence="1 2">11-3813</strain>
    </source>
</reference>
<protein>
    <submittedName>
        <fullName evidence="1">Uncharacterized protein</fullName>
    </submittedName>
</protein>
<name>A0A1V3WK20_MYCKA</name>
<dbReference type="EMBL" id="MVBM01000008">
    <property type="protein sequence ID" value="OOK67319.1"/>
    <property type="molecule type" value="Genomic_DNA"/>
</dbReference>
<dbReference type="Proteomes" id="UP000189229">
    <property type="component" value="Unassembled WGS sequence"/>
</dbReference>
<evidence type="ECO:0000313" key="2">
    <source>
        <dbReference type="Proteomes" id="UP000189229"/>
    </source>
</evidence>
<gene>
    <name evidence="1" type="ORF">BZL30_7931</name>
</gene>
<dbReference type="AlphaFoldDB" id="A0A1V3WK20"/>
<evidence type="ECO:0000313" key="1">
    <source>
        <dbReference type="EMBL" id="OOK67319.1"/>
    </source>
</evidence>